<keyword evidence="5" id="KW-1185">Reference proteome</keyword>
<dbReference type="EMBL" id="ADBJ01000054">
    <property type="protein sequence ID" value="EFA75622.1"/>
    <property type="molecule type" value="Genomic_DNA"/>
</dbReference>
<evidence type="ECO:0000313" key="4">
    <source>
        <dbReference type="EMBL" id="EFA75622.1"/>
    </source>
</evidence>
<name>D3BT07_HETP5</name>
<dbReference type="Pfam" id="PF13378">
    <property type="entry name" value="MR_MLE_C"/>
    <property type="match status" value="1"/>
</dbReference>
<proteinExistence type="inferred from homology"/>
<dbReference type="PANTHER" id="PTHR48080">
    <property type="entry name" value="D-GALACTONATE DEHYDRATASE-RELATED"/>
    <property type="match status" value="1"/>
</dbReference>
<dbReference type="InterPro" id="IPR029065">
    <property type="entry name" value="Enolase_C-like"/>
</dbReference>
<gene>
    <name evidence="4" type="ORF">PPL_11128</name>
</gene>
<reference evidence="4 5" key="1">
    <citation type="journal article" date="2011" name="Genome Res.">
        <title>Phylogeny-wide analysis of social amoeba genomes highlights ancient origins for complex intercellular communication.</title>
        <authorList>
            <person name="Heidel A.J."/>
            <person name="Lawal H.M."/>
            <person name="Felder M."/>
            <person name="Schilde C."/>
            <person name="Helps N.R."/>
            <person name="Tunggal B."/>
            <person name="Rivero F."/>
            <person name="John U."/>
            <person name="Schleicher M."/>
            <person name="Eichinger L."/>
            <person name="Platzer M."/>
            <person name="Noegel A.A."/>
            <person name="Schaap P."/>
            <person name="Gloeckner G."/>
        </authorList>
    </citation>
    <scope>NUCLEOTIDE SEQUENCE [LARGE SCALE GENOMIC DNA]</scope>
    <source>
        <strain evidence="5">ATCC 26659 / Pp 5 / PN500</strain>
    </source>
</reference>
<evidence type="ECO:0000256" key="2">
    <source>
        <dbReference type="ARBA" id="ARBA00022723"/>
    </source>
</evidence>
<sequence length="409" mass="45813">MSTTKQLQFMSKVINLKLDKYPLNLRNPFGTAHSVTTVRNNVLITLEIDGVLGYGECGVPPKKPLCYFADFDDIQSYFNSYVASLDKTVDNYSTKYNPFNKLSSNLFSKLRPSLDQSNNNSVFYYLLEKLDNCESNKFDYSYASRCCLEMAILDCWGKHLNQPIYEMASLECKELKPFYYTVSLCPTKEQVIDSLEFGLKYTSFIKIKLDSDIKRGLEMIEMVMEHTKQIGKTLSKISIDANSSWSPEIAIEFLPHLSTLSQLISMVEQPFPVETIKTLPETEQLKWKSIKDQYHKEGLLIFADESVCTVKDIDQLTVKKTGGIREALLAIEKAKENGLLVWIGSMVGSSLNCNAAAHILASVSDYGGDLDGGLLITDESQLFNGGFSIVNNGDVKISSESGIGVKLKK</sequence>
<dbReference type="Proteomes" id="UP000001396">
    <property type="component" value="Unassembled WGS sequence"/>
</dbReference>
<dbReference type="SUPFAM" id="SSF51604">
    <property type="entry name" value="Enolase C-terminal domain-like"/>
    <property type="match status" value="1"/>
</dbReference>
<dbReference type="OMA" id="ECALIDW"/>
<dbReference type="GeneID" id="31366597"/>
<organism evidence="4 5">
    <name type="scientific">Heterostelium pallidum (strain ATCC 26659 / Pp 5 / PN500)</name>
    <name type="common">Cellular slime mold</name>
    <name type="synonym">Polysphondylium pallidum</name>
    <dbReference type="NCBI Taxonomy" id="670386"/>
    <lineage>
        <taxon>Eukaryota</taxon>
        <taxon>Amoebozoa</taxon>
        <taxon>Evosea</taxon>
        <taxon>Eumycetozoa</taxon>
        <taxon>Dictyostelia</taxon>
        <taxon>Acytosteliales</taxon>
        <taxon>Acytosteliaceae</taxon>
        <taxon>Heterostelium</taxon>
    </lineage>
</organism>
<dbReference type="InterPro" id="IPR029017">
    <property type="entry name" value="Enolase-like_N"/>
</dbReference>
<feature type="domain" description="Enolase C-terminal" evidence="3">
    <location>
        <begin position="205"/>
        <end position="408"/>
    </location>
</feature>
<evidence type="ECO:0000313" key="5">
    <source>
        <dbReference type="Proteomes" id="UP000001396"/>
    </source>
</evidence>
<dbReference type="GO" id="GO:0046872">
    <property type="term" value="F:metal ion binding"/>
    <property type="evidence" value="ECO:0007669"/>
    <property type="project" value="UniProtKB-KW"/>
</dbReference>
<dbReference type="PANTHER" id="PTHR48080:SF3">
    <property type="entry name" value="ENOLASE SUPERFAMILY MEMBER DDB_G0284701"/>
    <property type="match status" value="1"/>
</dbReference>
<dbReference type="AlphaFoldDB" id="D3BT07"/>
<comment type="caution">
    <text evidence="4">The sequence shown here is derived from an EMBL/GenBank/DDBJ whole genome shotgun (WGS) entry which is preliminary data.</text>
</comment>
<dbReference type="Gene3D" id="3.20.20.120">
    <property type="entry name" value="Enolase-like C-terminal domain"/>
    <property type="match status" value="1"/>
</dbReference>
<dbReference type="SUPFAM" id="SSF54826">
    <property type="entry name" value="Enolase N-terminal domain-like"/>
    <property type="match status" value="1"/>
</dbReference>
<evidence type="ECO:0000259" key="3">
    <source>
        <dbReference type="Pfam" id="PF13378"/>
    </source>
</evidence>
<dbReference type="InParanoid" id="D3BT07"/>
<dbReference type="InterPro" id="IPR036849">
    <property type="entry name" value="Enolase-like_C_sf"/>
</dbReference>
<protein>
    <submittedName>
        <fullName evidence="4">Mandelate racemase/muconate lactonizing enzyme domain-containing protein</fullName>
    </submittedName>
</protein>
<dbReference type="RefSeq" id="XP_020427756.1">
    <property type="nucleotide sequence ID" value="XM_020581886.1"/>
</dbReference>
<keyword evidence="2" id="KW-0479">Metal-binding</keyword>
<accession>D3BT07</accession>
<dbReference type="Gene3D" id="3.30.390.10">
    <property type="entry name" value="Enolase-like, N-terminal domain"/>
    <property type="match status" value="1"/>
</dbReference>
<dbReference type="InterPro" id="IPR034593">
    <property type="entry name" value="DgoD-like"/>
</dbReference>
<evidence type="ECO:0000256" key="1">
    <source>
        <dbReference type="ARBA" id="ARBA00008031"/>
    </source>
</evidence>
<comment type="similarity">
    <text evidence="1">Belongs to the mandelate racemase/muconate lactonizing enzyme family.</text>
</comment>